<reference evidence="1" key="1">
    <citation type="submission" date="2021-04" db="EMBL/GenBank/DDBJ databases">
        <authorList>
            <person name="Hartkoorn R.C."/>
            <person name="Beaudoing E."/>
            <person name="Hot D."/>
        </authorList>
    </citation>
    <scope>NUCLEOTIDE SEQUENCE</scope>
    <source>
        <strain evidence="1">NRRL B-16292</strain>
    </source>
</reference>
<dbReference type="Proteomes" id="UP001059617">
    <property type="component" value="Chromosome"/>
</dbReference>
<accession>A0ABY5VPU1</accession>
<name>A0ABY5VPU1_9ACTN</name>
<reference evidence="1" key="2">
    <citation type="submission" date="2022-09" db="EMBL/GenBank/DDBJ databases">
        <title>Biosynthetic gene clusters of Dactylosporangioum fulvum.</title>
        <authorList>
            <person name="Caradec T."/>
        </authorList>
    </citation>
    <scope>NUCLEOTIDE SEQUENCE</scope>
    <source>
        <strain evidence="1">NRRL B-16292</strain>
    </source>
</reference>
<sequence length="122" mass="13454">MQEVNNGKGRITRSARFFAKRTGLGTTTVFGDRNPAPVVVRGASMCCADHQESNNAKCYVAFRIVAFESMRLPFAFRRIGGVQDHAASHVNILKPAPGTARQPRPTCTDAGFRTGDSYFCRW</sequence>
<evidence type="ECO:0000313" key="1">
    <source>
        <dbReference type="EMBL" id="UWP79149.1"/>
    </source>
</evidence>
<keyword evidence="2" id="KW-1185">Reference proteome</keyword>
<gene>
    <name evidence="1" type="ORF">Dfulv_28730</name>
</gene>
<evidence type="ECO:0000313" key="2">
    <source>
        <dbReference type="Proteomes" id="UP001059617"/>
    </source>
</evidence>
<proteinExistence type="predicted"/>
<organism evidence="1 2">
    <name type="scientific">Dactylosporangium fulvum</name>
    <dbReference type="NCBI Taxonomy" id="53359"/>
    <lineage>
        <taxon>Bacteria</taxon>
        <taxon>Bacillati</taxon>
        <taxon>Actinomycetota</taxon>
        <taxon>Actinomycetes</taxon>
        <taxon>Micromonosporales</taxon>
        <taxon>Micromonosporaceae</taxon>
        <taxon>Dactylosporangium</taxon>
    </lineage>
</organism>
<dbReference type="RefSeq" id="WP_259856693.1">
    <property type="nucleotide sequence ID" value="NZ_BAAAST010000153.1"/>
</dbReference>
<protein>
    <submittedName>
        <fullName evidence="1">Uncharacterized protein</fullName>
    </submittedName>
</protein>
<dbReference type="EMBL" id="CP073720">
    <property type="protein sequence ID" value="UWP79149.1"/>
    <property type="molecule type" value="Genomic_DNA"/>
</dbReference>